<dbReference type="Proteomes" id="UP001231189">
    <property type="component" value="Unassembled WGS sequence"/>
</dbReference>
<dbReference type="GO" id="GO:0003676">
    <property type="term" value="F:nucleic acid binding"/>
    <property type="evidence" value="ECO:0007669"/>
    <property type="project" value="InterPro"/>
</dbReference>
<proteinExistence type="predicted"/>
<accession>A0AAD8WPT8</accession>
<feature type="domain" description="CCHC-type" evidence="3">
    <location>
        <begin position="252"/>
        <end position="267"/>
    </location>
</feature>
<reference evidence="4" key="1">
    <citation type="submission" date="2023-07" db="EMBL/GenBank/DDBJ databases">
        <title>A chromosome-level genome assembly of Lolium multiflorum.</title>
        <authorList>
            <person name="Chen Y."/>
            <person name="Copetti D."/>
            <person name="Kolliker R."/>
            <person name="Studer B."/>
        </authorList>
    </citation>
    <scope>NUCLEOTIDE SEQUENCE</scope>
    <source>
        <strain evidence="4">02402/16</strain>
        <tissue evidence="4">Leaf</tissue>
    </source>
</reference>
<feature type="region of interest" description="Disordered" evidence="2">
    <location>
        <begin position="328"/>
        <end position="386"/>
    </location>
</feature>
<dbReference type="Pfam" id="PF03372">
    <property type="entry name" value="Exo_endo_phos"/>
    <property type="match status" value="1"/>
</dbReference>
<dbReference type="PANTHER" id="PTHR33116:SF87">
    <property type="entry name" value="OS01G0158850 PROTEIN"/>
    <property type="match status" value="1"/>
</dbReference>
<gene>
    <name evidence="4" type="ORF">QYE76_056402</name>
</gene>
<evidence type="ECO:0000313" key="4">
    <source>
        <dbReference type="EMBL" id="KAK1668243.1"/>
    </source>
</evidence>
<comment type="caution">
    <text evidence="4">The sequence shown here is derived from an EMBL/GenBank/DDBJ whole genome shotgun (WGS) entry which is preliminary data.</text>
</comment>
<dbReference type="InterPro" id="IPR036691">
    <property type="entry name" value="Endo/exonu/phosph_ase_sf"/>
</dbReference>
<name>A0AAD8WPT8_LOLMU</name>
<keyword evidence="1" id="KW-0479">Metal-binding</keyword>
<dbReference type="InterPro" id="IPR001878">
    <property type="entry name" value="Znf_CCHC"/>
</dbReference>
<evidence type="ECO:0000313" key="5">
    <source>
        <dbReference type="Proteomes" id="UP001231189"/>
    </source>
</evidence>
<evidence type="ECO:0000259" key="3">
    <source>
        <dbReference type="PROSITE" id="PS50158"/>
    </source>
</evidence>
<dbReference type="InterPro" id="IPR036875">
    <property type="entry name" value="Znf_CCHC_sf"/>
</dbReference>
<evidence type="ECO:0000256" key="2">
    <source>
        <dbReference type="SAM" id="MobiDB-lite"/>
    </source>
</evidence>
<dbReference type="InterPro" id="IPR005135">
    <property type="entry name" value="Endo/exonuclease/phosphatase"/>
</dbReference>
<dbReference type="GO" id="GO:0003824">
    <property type="term" value="F:catalytic activity"/>
    <property type="evidence" value="ECO:0007669"/>
    <property type="project" value="InterPro"/>
</dbReference>
<feature type="compositionally biased region" description="Polar residues" evidence="2">
    <location>
        <begin position="328"/>
        <end position="339"/>
    </location>
</feature>
<keyword evidence="1" id="KW-0863">Zinc-finger</keyword>
<dbReference type="GO" id="GO:0008270">
    <property type="term" value="F:zinc ion binding"/>
    <property type="evidence" value="ECO:0007669"/>
    <property type="project" value="UniProtKB-KW"/>
</dbReference>
<feature type="region of interest" description="Disordered" evidence="2">
    <location>
        <begin position="203"/>
        <end position="227"/>
    </location>
</feature>
<dbReference type="InterPro" id="IPR013103">
    <property type="entry name" value="RVT_2"/>
</dbReference>
<dbReference type="PANTHER" id="PTHR33116">
    <property type="entry name" value="REVERSE TRANSCRIPTASE ZINC-BINDING DOMAIN-CONTAINING PROTEIN-RELATED-RELATED"/>
    <property type="match status" value="1"/>
</dbReference>
<dbReference type="Pfam" id="PF07727">
    <property type="entry name" value="RVT_2"/>
    <property type="match status" value="1"/>
</dbReference>
<dbReference type="SUPFAM" id="SSF56219">
    <property type="entry name" value="DNase I-like"/>
    <property type="match status" value="1"/>
</dbReference>
<dbReference type="SUPFAM" id="SSF56672">
    <property type="entry name" value="DNA/RNA polymerases"/>
    <property type="match status" value="1"/>
</dbReference>
<dbReference type="InterPro" id="IPR043502">
    <property type="entry name" value="DNA/RNA_pol_sf"/>
</dbReference>
<protein>
    <recommendedName>
        <fullName evidence="3">CCHC-type domain-containing protein</fullName>
    </recommendedName>
</protein>
<keyword evidence="1" id="KW-0862">Zinc</keyword>
<dbReference type="Gene3D" id="3.60.10.10">
    <property type="entry name" value="Endonuclease/exonuclease/phosphatase"/>
    <property type="match status" value="1"/>
</dbReference>
<keyword evidence="5" id="KW-1185">Reference proteome</keyword>
<dbReference type="SUPFAM" id="SSF57756">
    <property type="entry name" value="Retrovirus zinc finger-like domains"/>
    <property type="match status" value="1"/>
</dbReference>
<dbReference type="SMART" id="SM00343">
    <property type="entry name" value="ZnF_C2HC"/>
    <property type="match status" value="1"/>
</dbReference>
<dbReference type="EMBL" id="JAUUTY010000003">
    <property type="protein sequence ID" value="KAK1668243.1"/>
    <property type="molecule type" value="Genomic_DNA"/>
</dbReference>
<sequence length="1581" mass="180033">MRYDAVEQLTGSNFPRWKNSIELCLAFNEFDYALREDKPVAPVAGATGYDELKKTYDSKMEKWDKSNHVAMLVMNSSISPEIIGALPKKDTAKEFMEALEEQFKGSEKVYAHELFHKLLGKYKNDGDVRGHILRMINASNKLKHLKCELSDNLLIIMILESLPEEFDQFKINYNSMKEKWTLAEISPRIVQEEERMIRQNKDQAFHVGSSKRKHDGSGPSKSPKKTFKKEIPKFKAKEKDNGQSSAPTDNVCFHCKKEGHYRKDCAEYLKWMMKKGHTTKYVETRQAVFFEDNEVNEIRKIDLEEKRVCAPSPIIQKVVLPMQRRITSNVETEPHSSGPQPDGDPETNDNANPEGEENHQSDNEEDPHNNNAPPPPSPVRRSHRERRKAISDDYITYMSEDVDDIGKVEDPTSYKEAIKSLNSSKWQIAMEDELKSMSSNDVWDLVEVPNDAKRVGSKWIYKTKYDPKGNIERFKARLVAKGFTQREGIDYNETFSPVSSKDSFRIVMALVAHFDLELHQMDVKTAFLNGDLDEDVYMTQPEGFVVEGKEHLACRLKKSIYGLKQASRQWYLKFDKIIRTFGFTENVVDNCIYVKFKGSRFTILVLYVDDILLACSDKDMLHETKNFLSSNFDMKDLGEASYVLGIEIHRDRSKAYSCRGSPSILNGHQTVAHDAGLAFSVESGTAADVISFIRAKEEAQAALAFAAARRAHSEAGEASLLREAPAESIETAQAEAVVEQDQVGHPSWTEVPRSAMRAGFWNIRGYHAPGRQPQIRELLAREHLDIVGLQETIKREFSQTDLRSIDPQGKFAWHSLPALGHSGGILVGVNEDTFDAIAWTEGRFFLRVDILQLATNTMWTVFVVYGPADHRFSDEFLGELSTAVNACPFPLVVGGDFNLIRGSEDKSNDNIHWPRVHRFNECIADLALREIRRGGARYTWTNKQLNPVRSVLDRVLVSTDWEMFFPLCSLTGLTIIGSDHAPLILDSGEDARHRAPRFYFEKGWLQRADFGDLVTAKWHSLEGLGGPFLDPIDAWQHVSGGLRQFLKGWGANIGKADRDLKEDILGRIQALDTRADTTGLDDEGWALRYHLEGQLTHLLKMEQEYWRQRGHQSWLLHGDANTAYFHAIANGRRRKCTIARLVTDQGIITESRDLQEHIYSFYRNLMGAEGENRLFSLTQDTWVADRRVSNAENEDLMLSFSGEEVDGVLKSMKYADDMIIMIQPEDLAIANLKFLLLCFENMSGLRINFHKSEVMVMGTSDLEKQRIANMLKCKQGSFPFTYLGLPISDDAITAADWGPLIAKVAKQADPWTGKFMSSVARLILVNACLSSLPLHAMGVCMLGDGIHDVLRKHRAKFFWEANGPKKKYHWVRWDAVCMPKSMGGLGIMDTKLMNVCLMGKWVWKIMTGAQSLWADIIRGKYLNGRDIWVDSHPRGSQFWNTLQKIKRVLCLGTKHQVVSGTSTRFWHDWWLGPRPFRERFPGLFAITADPEASVAQAAAGGFWDIPLRRELGRLEHRELTDIRRDLQTVGLRAGRDVIRWSLEPSGEFSVWKQVARRQDREAVELTIDRLRTLHTSSRMQT</sequence>
<evidence type="ECO:0000256" key="1">
    <source>
        <dbReference type="PROSITE-ProRule" id="PRU00047"/>
    </source>
</evidence>
<feature type="compositionally biased region" description="Basic and acidic residues" evidence="2">
    <location>
        <begin position="356"/>
        <end position="368"/>
    </location>
</feature>
<dbReference type="Pfam" id="PF14223">
    <property type="entry name" value="Retrotran_gag_2"/>
    <property type="match status" value="1"/>
</dbReference>
<organism evidence="4 5">
    <name type="scientific">Lolium multiflorum</name>
    <name type="common">Italian ryegrass</name>
    <name type="synonym">Lolium perenne subsp. multiflorum</name>
    <dbReference type="NCBI Taxonomy" id="4521"/>
    <lineage>
        <taxon>Eukaryota</taxon>
        <taxon>Viridiplantae</taxon>
        <taxon>Streptophyta</taxon>
        <taxon>Embryophyta</taxon>
        <taxon>Tracheophyta</taxon>
        <taxon>Spermatophyta</taxon>
        <taxon>Magnoliopsida</taxon>
        <taxon>Liliopsida</taxon>
        <taxon>Poales</taxon>
        <taxon>Poaceae</taxon>
        <taxon>BOP clade</taxon>
        <taxon>Pooideae</taxon>
        <taxon>Poodae</taxon>
        <taxon>Poeae</taxon>
        <taxon>Poeae Chloroplast Group 2 (Poeae type)</taxon>
        <taxon>Loliodinae</taxon>
        <taxon>Loliinae</taxon>
        <taxon>Lolium</taxon>
    </lineage>
</organism>
<dbReference type="PROSITE" id="PS50158">
    <property type="entry name" value="ZF_CCHC"/>
    <property type="match status" value="1"/>
</dbReference>